<protein>
    <submittedName>
        <fullName evidence="1">Uncharacterized protein</fullName>
    </submittedName>
</protein>
<dbReference type="EMBL" id="CABVMM010000002">
    <property type="protein sequence ID" value="VVU99212.1"/>
    <property type="molecule type" value="Genomic_DNA"/>
</dbReference>
<sequence length="2123" mass="240723">MPRYIPPLSLLISVNDLPSSLGFVENSLNSIFSKLYFKDFYSEGSIHTHEVNYNITIVSFERLGLNIGGEEGFSLILNPSFVEGNTSEFPMSILYNWPLLNYIRSFDIETFDFSIEAIYNLLLDIGNIDEAQLLSTLVNVFYPDFAEDESEDTFQKFIDDFNTNNNPATPLTYNILSSEKEIIEDLITQLSSNGNEYSVFDIALNDYLSSDDDFGSVQKKLERLFYDVFGNFKIDNFQNFLVPNFSASLNSLFLALEFPRTWLKPINPSTLEVIEDEAVKSRLTYNAGSLSYHSEKGFEFGQLDSFDLTPSQIGNTGLSIDINNLKFDFRTDKNIPEADADGRPTNFQGVYADLVSIGLPKAWFSNTDVFSLQIVGRNLLIGTGGISGTISLETVADNNPNNGNDYLTTEIGGWGIGFNYFDLTFKQNVITYSRLEARLEIPGLAKQSGGDDYLYMSGDLNTEGDFNLTFSKPDGIEFTLFNFVTFNITSAKLGRLDNDFYIGASCEIWFQNGIMDKILGGRKIVVPEINFYDNGRMEIVGGTTSIPVNVSLNLGPVEVAVTGIHFGSHQENDRKYNYWGFDGAISLDPLGIDARGEGIKYYYTVDNDEHGGNGDSFLRIQTIEVDMVIPGSASPESAMAIIHGMLSIPQPGDSPEYIGEMTLKLPQPKITASASMRLMPKYPAFAVDAAVSFPAPIPLGPVGIYGFRGLLGYRYVAEKEAVGLTSGQDSWYDYYKYPPQGIHLSKFSNPEETEGYQNPIAVGAGAVAGTLFDGGETLSVRAMLLLSLPSVFMIDGRANILSKRLDIVGSPEPPFFAGMAWGDNSIEMWIGADYQIGSNGWILDLYAEVQAGFFFNNPSNWYVNFGTKQKPMTAKALTLFESQSYLMLSAKGISTGARADFKLEKRFGPAKVKVSAYVEIGGDISFERSQIGGYVAAGGEIKVDIWIVKLTIGLDALLSVEAAKPFLIYAELKIRACVKIVFAKVCKSFTVKLKWELNSYVDRTPIPPLPYQSSGNQKNRTKELVKGVHMLTNETFDVQFLDVKTNNATWQPNASSINEIIPLDTYIDIKTIKGLIPNIPSSKIGGYTSGANNYTDIIPPEKVVRGGMELRQVKHKYSIEEIELKAYDGSNWVDYEPFKAVVKEADRSGLPSLIGYWQKSGKQYDTIRILASNPFTYTESGEPGWFIPEQYGITPSSLFCEGIQQELTCLDFLNKPLGSTYYPPSQYIGHFINGAYFTLDGIYYINEEPTNQFEIAQVDNPHGKQQSLKFSNEDDLVIILPNPVAEVHLKLTTDAQGVRIDFYSSLVTDNILPNHQLVNQVYKTKTELSQEVTYVNSTNPIIKIIIRPDETDTDTIDNLQLQIAELYDVSYQEAKGEVGGSVPKDMERYNYLLEQINSLQSVGCKTEKNNDKECRPDEKLCNDLYDRLLYLFENCFPIPLNSFQQLDTKCFDEFLGLLEQYSKSIYENIKEEWNTYLFLLEKIKQWKSDRDIDMDIYLHFRNTAYTIIDIVKEVGDCDCKDSCDINERVCFYKNQFTVFYIYYFNISNPEQIRDNLPFFNYLLNIMERDILNSSYPFDKEFITEFYPLFEAFYSLNIKLRKESNWELYLEFKSLFENIISFFNVQGNCNCDEGGSVKLNCSTSLQELCWLTLEDYEYNQTIPGQGDIDQQYEDMVAAVQNTAQPIWRPNTKYYMRFRLKDIVDNGENERNFDYYYAFKTVGPLGHYHKHPEVAELPKEHPLASLTNYIDYDKSYPDAKGNLLKAKPVFYGNEECKISLYFIKPMVYHMLKSWDSYDSLDSLMGKMHIIIKDPVNNTVIPYPLPVEEYEDSIPLTDSEDWNQDENPITLLHLQQLNNMIDFVSNNANEITCTPKLGESLVPNVPVYETVLTNLKPNKLYTALVYNAFDKNGNDELSLDESELIHEYVFRTSRYLNFEEQVNSYQLQSQEKDGTINYAQAVYSIEKSFSTSEINEAYQAISNPNYSGDEQLALQFYHLFDRVFEGILGFTPWDPPTTTEFNKIIDKNTNKVIALLIRNPEPFNIPKIPEDIISDTLKVMENQSSEASGYHYLYAKDYSQVLVMNNSKSIIDISLNFMFKYKVWLGNTYSNQSQVYVENIIINPEN</sequence>
<keyword evidence="2" id="KW-1185">Reference proteome</keyword>
<gene>
    <name evidence="1" type="ORF">FVB9532_00464</name>
</gene>
<accession>A0AC61Y5S0</accession>
<name>A0AC61Y5S0_9FLAO</name>
<dbReference type="Proteomes" id="UP000356253">
    <property type="component" value="Unassembled WGS sequence"/>
</dbReference>
<reference evidence="1" key="1">
    <citation type="submission" date="2019-09" db="EMBL/GenBank/DDBJ databases">
        <authorList>
            <person name="Rodrigo-Torres L."/>
            <person name="Arahal R. D."/>
            <person name="Lucena T."/>
        </authorList>
    </citation>
    <scope>NUCLEOTIDE SEQUENCE</scope>
    <source>
        <strain evidence="1">ISS653</strain>
    </source>
</reference>
<comment type="caution">
    <text evidence="1">The sequence shown here is derived from an EMBL/GenBank/DDBJ whole genome shotgun (WGS) entry which is preliminary data.</text>
</comment>
<proteinExistence type="predicted"/>
<evidence type="ECO:0000313" key="2">
    <source>
        <dbReference type="Proteomes" id="UP000356253"/>
    </source>
</evidence>
<organism evidence="1 2">
    <name type="scientific">Mesonia oceanica</name>
    <dbReference type="NCBI Taxonomy" id="2687242"/>
    <lineage>
        <taxon>Bacteria</taxon>
        <taxon>Pseudomonadati</taxon>
        <taxon>Bacteroidota</taxon>
        <taxon>Flavobacteriia</taxon>
        <taxon>Flavobacteriales</taxon>
        <taxon>Flavobacteriaceae</taxon>
        <taxon>Mesonia</taxon>
    </lineage>
</organism>
<evidence type="ECO:0000313" key="1">
    <source>
        <dbReference type="EMBL" id="VVU99212.1"/>
    </source>
</evidence>